<keyword evidence="1" id="KW-0812">Transmembrane</keyword>
<evidence type="ECO:0000313" key="2">
    <source>
        <dbReference type="EMBL" id="KKB53682.1"/>
    </source>
</evidence>
<sequence>MKNKVNIYIILSIVLIAMLMFGCTRRDLEMRPDNGYLKINLHWKQSSVPGVTTYYFYNSRGGEPIVAEGTSSGFEGWLPAETYHVIISNKEMSGASYQVNGSHENDIILAGEVFHRAGPGYIGSVERVFGTGLEEIEVPRSEIPVVVDAYPQSYTRYITFILQSDALNNVSALSVDVDGIIYSVKAFSGEAASMGTAVVRAEASRKDGEKDFSTTVSVFGFIDKNEVTADVTFSGGETVTTLPSDITDDLAALPEEGGMVIVPLKFPDGGEFNLTMVVRPWSWGGSGGAVIE</sequence>
<evidence type="ECO:0000256" key="1">
    <source>
        <dbReference type="SAM" id="Phobius"/>
    </source>
</evidence>
<feature type="transmembrane region" description="Helical" evidence="1">
    <location>
        <begin position="6"/>
        <end position="24"/>
    </location>
</feature>
<keyword evidence="1" id="KW-0472">Membrane</keyword>
<reference evidence="2 3" key="1">
    <citation type="submission" date="2013-04" db="EMBL/GenBank/DDBJ databases">
        <title>The Genome Sequence of Parabacteroides goldsteinii DSM 19448.</title>
        <authorList>
            <consortium name="The Broad Institute Genomics Platform"/>
            <person name="Earl A."/>
            <person name="Ward D."/>
            <person name="Feldgarden M."/>
            <person name="Gevers D."/>
            <person name="Martens E."/>
            <person name="Sakamoto M."/>
            <person name="Benno Y."/>
            <person name="Song Y."/>
            <person name="Liu C."/>
            <person name="Lee J."/>
            <person name="Bolanos M."/>
            <person name="Vaisanen M.L."/>
            <person name="Finegold S.M."/>
            <person name="Walker B."/>
            <person name="Young S."/>
            <person name="Zeng Q."/>
            <person name="Gargeya S."/>
            <person name="Fitzgerald M."/>
            <person name="Haas B."/>
            <person name="Abouelleil A."/>
            <person name="Allen A.W."/>
            <person name="Alvarado L."/>
            <person name="Arachchi H.M."/>
            <person name="Berlin A.M."/>
            <person name="Chapman S.B."/>
            <person name="Gainer-Dewar J."/>
            <person name="Goldberg J."/>
            <person name="Griggs A."/>
            <person name="Gujja S."/>
            <person name="Hansen M."/>
            <person name="Howarth C."/>
            <person name="Imamovic A."/>
            <person name="Ireland A."/>
            <person name="Larimer J."/>
            <person name="McCowan C."/>
            <person name="Murphy C."/>
            <person name="Pearson M."/>
            <person name="Poon T.W."/>
            <person name="Priest M."/>
            <person name="Roberts A."/>
            <person name="Saif S."/>
            <person name="Shea T."/>
            <person name="Sisk P."/>
            <person name="Sykes S."/>
            <person name="Wortman J."/>
            <person name="Nusbaum C."/>
            <person name="Birren B."/>
        </authorList>
    </citation>
    <scope>NUCLEOTIDE SEQUENCE [LARGE SCALE GENOMIC DNA]</scope>
    <source>
        <strain evidence="2 3">DSM 19448</strain>
    </source>
</reference>
<evidence type="ECO:0008006" key="4">
    <source>
        <dbReference type="Google" id="ProtNLM"/>
    </source>
</evidence>
<dbReference type="HOGENOM" id="CLU_952633_0_0_10"/>
<name>A0A0F5J8E7_9BACT</name>
<organism evidence="2 3">
    <name type="scientific">Parabacteroides goldsteinii DSM 19448 = WAL 12034</name>
    <dbReference type="NCBI Taxonomy" id="927665"/>
    <lineage>
        <taxon>Bacteria</taxon>
        <taxon>Pseudomonadati</taxon>
        <taxon>Bacteroidota</taxon>
        <taxon>Bacteroidia</taxon>
        <taxon>Bacteroidales</taxon>
        <taxon>Tannerellaceae</taxon>
        <taxon>Parabacteroides</taxon>
    </lineage>
</organism>
<dbReference type="Proteomes" id="UP000033047">
    <property type="component" value="Unassembled WGS sequence"/>
</dbReference>
<keyword evidence="1" id="KW-1133">Transmembrane helix</keyword>
<dbReference type="RefSeq" id="WP_046146794.1">
    <property type="nucleotide sequence ID" value="NZ_KQ033913.1"/>
</dbReference>
<dbReference type="PROSITE" id="PS51257">
    <property type="entry name" value="PROKAR_LIPOPROTEIN"/>
    <property type="match status" value="1"/>
</dbReference>
<evidence type="ECO:0000313" key="3">
    <source>
        <dbReference type="Proteomes" id="UP000033047"/>
    </source>
</evidence>
<proteinExistence type="predicted"/>
<dbReference type="EMBL" id="AQHV01000014">
    <property type="protein sequence ID" value="KKB53682.1"/>
    <property type="molecule type" value="Genomic_DNA"/>
</dbReference>
<dbReference type="PATRIC" id="fig|927665.4.peg.3316"/>
<dbReference type="AlphaFoldDB" id="A0A0F5J8E7"/>
<accession>A0A0F5J8E7</accession>
<gene>
    <name evidence="2" type="ORF">HMPREF1535_03227</name>
</gene>
<dbReference type="STRING" id="927665.HMPREF1535_03227"/>
<protein>
    <recommendedName>
        <fullName evidence="4">DUF5119 domain-containing protein</fullName>
    </recommendedName>
</protein>
<comment type="caution">
    <text evidence="2">The sequence shown here is derived from an EMBL/GenBank/DDBJ whole genome shotgun (WGS) entry which is preliminary data.</text>
</comment>